<keyword evidence="3" id="KW-1185">Reference proteome</keyword>
<dbReference type="Gramene" id="KZN08519">
    <property type="protein sequence ID" value="KZN08519"/>
    <property type="gene ID" value="DCAR_001049"/>
</dbReference>
<dbReference type="Proteomes" id="UP000077755">
    <property type="component" value="Chromosome 1"/>
</dbReference>
<evidence type="ECO:0000313" key="2">
    <source>
        <dbReference type="EMBL" id="WOG81917.1"/>
    </source>
</evidence>
<gene>
    <name evidence="1" type="ORF">DCAR_001049</name>
    <name evidence="2" type="ORF">DCAR_0101073</name>
</gene>
<proteinExistence type="predicted"/>
<dbReference type="EMBL" id="CP093343">
    <property type="protein sequence ID" value="WOG81917.1"/>
    <property type="molecule type" value="Genomic_DNA"/>
</dbReference>
<reference evidence="2" key="2">
    <citation type="submission" date="2022-03" db="EMBL/GenBank/DDBJ databases">
        <title>Draft title - Genomic analysis of global carrot germplasm unveils the trajectory of domestication and the origin of high carotenoid orange carrot.</title>
        <authorList>
            <person name="Iorizzo M."/>
            <person name="Ellison S."/>
            <person name="Senalik D."/>
            <person name="Macko-Podgorni A."/>
            <person name="Grzebelus D."/>
            <person name="Bostan H."/>
            <person name="Rolling W."/>
            <person name="Curaba J."/>
            <person name="Simon P."/>
        </authorList>
    </citation>
    <scope>NUCLEOTIDE SEQUENCE</scope>
    <source>
        <tissue evidence="2">Leaf</tissue>
    </source>
</reference>
<protein>
    <recommendedName>
        <fullName evidence="4">RNase H type-1 domain-containing protein</fullName>
    </recommendedName>
</protein>
<dbReference type="AlphaFoldDB" id="A0A166G479"/>
<evidence type="ECO:0008006" key="4">
    <source>
        <dbReference type="Google" id="ProtNLM"/>
    </source>
</evidence>
<dbReference type="EMBL" id="LNRQ01000001">
    <property type="protein sequence ID" value="KZN08519.1"/>
    <property type="molecule type" value="Genomic_DNA"/>
</dbReference>
<name>A0A166G479_DAUCS</name>
<reference evidence="1" key="1">
    <citation type="journal article" date="2016" name="Nat. Genet.">
        <title>A high-quality carrot genome assembly provides new insights into carotenoid accumulation and asterid genome evolution.</title>
        <authorList>
            <person name="Iorizzo M."/>
            <person name="Ellison S."/>
            <person name="Senalik D."/>
            <person name="Zeng P."/>
            <person name="Satapoomin P."/>
            <person name="Huang J."/>
            <person name="Bowman M."/>
            <person name="Iovene M."/>
            <person name="Sanseverino W."/>
            <person name="Cavagnaro P."/>
            <person name="Yildiz M."/>
            <person name="Macko-Podgorni A."/>
            <person name="Moranska E."/>
            <person name="Grzebelus E."/>
            <person name="Grzebelus D."/>
            <person name="Ashrafi H."/>
            <person name="Zheng Z."/>
            <person name="Cheng S."/>
            <person name="Spooner D."/>
            <person name="Van Deynze A."/>
            <person name="Simon P."/>
        </authorList>
    </citation>
    <scope>NUCLEOTIDE SEQUENCE [LARGE SCALE GENOMIC DNA]</scope>
    <source>
        <tissue evidence="1">Leaf</tissue>
    </source>
</reference>
<organism evidence="1">
    <name type="scientific">Daucus carota subsp. sativus</name>
    <name type="common">Carrot</name>
    <dbReference type="NCBI Taxonomy" id="79200"/>
    <lineage>
        <taxon>Eukaryota</taxon>
        <taxon>Viridiplantae</taxon>
        <taxon>Streptophyta</taxon>
        <taxon>Embryophyta</taxon>
        <taxon>Tracheophyta</taxon>
        <taxon>Spermatophyta</taxon>
        <taxon>Magnoliopsida</taxon>
        <taxon>eudicotyledons</taxon>
        <taxon>Gunneridae</taxon>
        <taxon>Pentapetalae</taxon>
        <taxon>asterids</taxon>
        <taxon>campanulids</taxon>
        <taxon>Apiales</taxon>
        <taxon>Apiaceae</taxon>
        <taxon>Apioideae</taxon>
        <taxon>Scandiceae</taxon>
        <taxon>Daucinae</taxon>
        <taxon>Daucus</taxon>
        <taxon>Daucus sect. Daucus</taxon>
    </lineage>
</organism>
<sequence>MEAVEALPRWRVPGRGTVKINVHGCFFAQALPNGNITGIRVVIRNNRGRILRMLSSSLKIQNRRVNEYYAILEGFLEGVLPDHVYIVQQLNQRREDINFNMEVNLCDPYANELAVYLADHGARNFKNMPRFMAVHEEDVGLGIVHDAEVIEQAGMEEAEVQEQVQGEEAQGERGL</sequence>
<evidence type="ECO:0000313" key="1">
    <source>
        <dbReference type="EMBL" id="KZN08519.1"/>
    </source>
</evidence>
<evidence type="ECO:0000313" key="3">
    <source>
        <dbReference type="Proteomes" id="UP000077755"/>
    </source>
</evidence>
<accession>A0A166G479</accession>